<reference evidence="1" key="1">
    <citation type="journal article" date="2014" name="Front. Microbiol.">
        <title>High frequency of phylogenetically diverse reductive dehalogenase-homologous genes in deep subseafloor sedimentary metagenomes.</title>
        <authorList>
            <person name="Kawai M."/>
            <person name="Futagami T."/>
            <person name="Toyoda A."/>
            <person name="Takaki Y."/>
            <person name="Nishi S."/>
            <person name="Hori S."/>
            <person name="Arai W."/>
            <person name="Tsubouchi T."/>
            <person name="Morono Y."/>
            <person name="Uchiyama I."/>
            <person name="Ito T."/>
            <person name="Fujiyama A."/>
            <person name="Inagaki F."/>
            <person name="Takami H."/>
        </authorList>
    </citation>
    <scope>NUCLEOTIDE SEQUENCE</scope>
    <source>
        <strain evidence="1">Expedition CK06-06</strain>
    </source>
</reference>
<proteinExistence type="predicted"/>
<evidence type="ECO:0000313" key="1">
    <source>
        <dbReference type="EMBL" id="GAH09076.1"/>
    </source>
</evidence>
<dbReference type="EMBL" id="BART01034918">
    <property type="protein sequence ID" value="GAH09076.1"/>
    <property type="molecule type" value="Genomic_DNA"/>
</dbReference>
<organism evidence="1">
    <name type="scientific">marine sediment metagenome</name>
    <dbReference type="NCBI Taxonomy" id="412755"/>
    <lineage>
        <taxon>unclassified sequences</taxon>
        <taxon>metagenomes</taxon>
        <taxon>ecological metagenomes</taxon>
    </lineage>
</organism>
<name>X1CL18_9ZZZZ</name>
<sequence length="202" mass="22553">WTTAATFAVRALYKQTYVQPNILHLVQTSNERGSCPVHLGDSRITVIEVPIIKEHIGKEDLADACMREGPDFMATLMAMPLPKHSDRMRVPVIETDAKAAAIEDSRDELEAFLMDHCTYMPGELVKFDDFYVAFIGSVDKFDRPTWPELKVKAALPSHFPHGKYSKNVRFVGNIALGTDVGPTDIEADKFISSDGKLVKEND</sequence>
<comment type="caution">
    <text evidence="1">The sequence shown here is derived from an EMBL/GenBank/DDBJ whole genome shotgun (WGS) entry which is preliminary data.</text>
</comment>
<gene>
    <name evidence="1" type="ORF">S01H4_59521</name>
</gene>
<accession>X1CL18</accession>
<feature type="non-terminal residue" evidence="1">
    <location>
        <position position="1"/>
    </location>
</feature>
<feature type="non-terminal residue" evidence="1">
    <location>
        <position position="202"/>
    </location>
</feature>
<dbReference type="AlphaFoldDB" id="X1CL18"/>
<protein>
    <submittedName>
        <fullName evidence="1">Uncharacterized protein</fullName>
    </submittedName>
</protein>